<dbReference type="SUPFAM" id="SSF54495">
    <property type="entry name" value="UBC-like"/>
    <property type="match status" value="1"/>
</dbReference>
<proteinExistence type="predicted"/>
<dbReference type="InterPro" id="IPR057733">
    <property type="entry name" value="UBE2O-like_SH3-B"/>
</dbReference>
<dbReference type="InterPro" id="IPR057734">
    <property type="entry name" value="UBE2O-like_SH3-C"/>
</dbReference>
<evidence type="ECO:0000313" key="5">
    <source>
        <dbReference type="EMBL" id="KAF0293215.1"/>
    </source>
</evidence>
<dbReference type="Pfam" id="PF00179">
    <property type="entry name" value="UQ_con"/>
    <property type="match status" value="1"/>
</dbReference>
<feature type="compositionally biased region" description="Low complexity" evidence="3">
    <location>
        <begin position="848"/>
        <end position="874"/>
    </location>
</feature>
<dbReference type="OrthoDB" id="47801at2759"/>
<evidence type="ECO:0000256" key="3">
    <source>
        <dbReference type="SAM" id="MobiDB-lite"/>
    </source>
</evidence>
<feature type="region of interest" description="Disordered" evidence="3">
    <location>
        <begin position="441"/>
        <end position="462"/>
    </location>
</feature>
<feature type="region of interest" description="Disordered" evidence="3">
    <location>
        <begin position="250"/>
        <end position="275"/>
    </location>
</feature>
<gene>
    <name evidence="5" type="primary">UBE2O_1</name>
    <name evidence="5" type="ORF">FJT64_008892</name>
</gene>
<feature type="region of interest" description="Disordered" evidence="3">
    <location>
        <begin position="507"/>
        <end position="556"/>
    </location>
</feature>
<dbReference type="CDD" id="cd23837">
    <property type="entry name" value="UBCc_UBE2O"/>
    <property type="match status" value="1"/>
</dbReference>
<dbReference type="SMART" id="SM00212">
    <property type="entry name" value="UBCc"/>
    <property type="match status" value="1"/>
</dbReference>
<feature type="compositionally biased region" description="Low complexity" evidence="3">
    <location>
        <begin position="787"/>
        <end position="801"/>
    </location>
</feature>
<feature type="compositionally biased region" description="Polar residues" evidence="3">
    <location>
        <begin position="449"/>
        <end position="458"/>
    </location>
</feature>
<feature type="compositionally biased region" description="Low complexity" evidence="3">
    <location>
        <begin position="318"/>
        <end position="330"/>
    </location>
</feature>
<feature type="region of interest" description="Disordered" evidence="3">
    <location>
        <begin position="308"/>
        <end position="345"/>
    </location>
</feature>
<dbReference type="GO" id="GO:0061631">
    <property type="term" value="F:ubiquitin conjugating enzyme activity"/>
    <property type="evidence" value="ECO:0007669"/>
    <property type="project" value="TreeGrafter"/>
</dbReference>
<comment type="caution">
    <text evidence="5">The sequence shown here is derived from an EMBL/GenBank/DDBJ whole genome shotgun (WGS) entry which is preliminary data.</text>
</comment>
<feature type="compositionally biased region" description="Polar residues" evidence="3">
    <location>
        <begin position="1"/>
        <end position="10"/>
    </location>
</feature>
<evidence type="ECO:0000259" key="4">
    <source>
        <dbReference type="PROSITE" id="PS50127"/>
    </source>
</evidence>
<dbReference type="PANTHER" id="PTHR46116:SF15">
    <property type="entry name" value="(E3-INDEPENDENT) E2 UBIQUITIN-CONJUGATING ENZYME"/>
    <property type="match status" value="1"/>
</dbReference>
<organism evidence="5 6">
    <name type="scientific">Amphibalanus amphitrite</name>
    <name type="common">Striped barnacle</name>
    <name type="synonym">Balanus amphitrite</name>
    <dbReference type="NCBI Taxonomy" id="1232801"/>
    <lineage>
        <taxon>Eukaryota</taxon>
        <taxon>Metazoa</taxon>
        <taxon>Ecdysozoa</taxon>
        <taxon>Arthropoda</taxon>
        <taxon>Crustacea</taxon>
        <taxon>Multicrustacea</taxon>
        <taxon>Cirripedia</taxon>
        <taxon>Thoracica</taxon>
        <taxon>Thoracicalcarea</taxon>
        <taxon>Balanomorpha</taxon>
        <taxon>Balanoidea</taxon>
        <taxon>Balanidae</taxon>
        <taxon>Amphibalaninae</taxon>
        <taxon>Amphibalanus</taxon>
    </lineage>
</organism>
<accession>A0A6A4VGY0</accession>
<feature type="region of interest" description="Disordered" evidence="3">
    <location>
        <begin position="787"/>
        <end position="806"/>
    </location>
</feature>
<feature type="domain" description="UBC core" evidence="4">
    <location>
        <begin position="587"/>
        <end position="747"/>
    </location>
</feature>
<reference evidence="5 6" key="1">
    <citation type="submission" date="2019-07" db="EMBL/GenBank/DDBJ databases">
        <title>Draft genome assembly of a fouling barnacle, Amphibalanus amphitrite (Darwin, 1854): The first reference genome for Thecostraca.</title>
        <authorList>
            <person name="Kim W."/>
        </authorList>
    </citation>
    <scope>NUCLEOTIDE SEQUENCE [LARGE SCALE GENOMIC DNA]</scope>
    <source>
        <strain evidence="5">SNU_AA5</strain>
        <tissue evidence="5">Soma without cirri and trophi</tissue>
    </source>
</reference>
<dbReference type="AlphaFoldDB" id="A0A6A4VGY0"/>
<feature type="region of interest" description="Disordered" evidence="3">
    <location>
        <begin position="1"/>
        <end position="26"/>
    </location>
</feature>
<dbReference type="Pfam" id="PF23044">
    <property type="entry name" value="SH3-C_UBE2O"/>
    <property type="match status" value="1"/>
</dbReference>
<feature type="region of interest" description="Disordered" evidence="3">
    <location>
        <begin position="834"/>
        <end position="874"/>
    </location>
</feature>
<keyword evidence="6" id="KW-1185">Reference proteome</keyword>
<dbReference type="Gene3D" id="3.10.110.10">
    <property type="entry name" value="Ubiquitin Conjugating Enzyme"/>
    <property type="match status" value="1"/>
</dbReference>
<keyword evidence="2" id="KW-0833">Ubl conjugation pathway</keyword>
<evidence type="ECO:0000313" key="6">
    <source>
        <dbReference type="Proteomes" id="UP000440578"/>
    </source>
</evidence>
<name>A0A6A4VGY0_AMPAM</name>
<dbReference type="Pfam" id="PF23043">
    <property type="entry name" value="SH3-B_UBE2O"/>
    <property type="match status" value="1"/>
</dbReference>
<evidence type="ECO:0000256" key="2">
    <source>
        <dbReference type="ARBA" id="ARBA00022786"/>
    </source>
</evidence>
<dbReference type="PROSITE" id="PS50127">
    <property type="entry name" value="UBC_2"/>
    <property type="match status" value="1"/>
</dbReference>
<dbReference type="FunFam" id="3.10.110.10:FF:000136">
    <property type="entry name" value="Predicted protein"/>
    <property type="match status" value="1"/>
</dbReference>
<keyword evidence="1" id="KW-0808">Transferase</keyword>
<dbReference type="InterPro" id="IPR000608">
    <property type="entry name" value="UBC"/>
</dbReference>
<dbReference type="EMBL" id="VIIS01001761">
    <property type="protein sequence ID" value="KAF0293215.1"/>
    <property type="molecule type" value="Genomic_DNA"/>
</dbReference>
<dbReference type="PANTHER" id="PTHR46116">
    <property type="entry name" value="(E3-INDEPENDENT) E2 UBIQUITIN-CONJUGATING ENZYME"/>
    <property type="match status" value="1"/>
</dbReference>
<evidence type="ECO:0000256" key="1">
    <source>
        <dbReference type="ARBA" id="ARBA00022679"/>
    </source>
</evidence>
<dbReference type="Proteomes" id="UP000440578">
    <property type="component" value="Unassembled WGS sequence"/>
</dbReference>
<dbReference type="InterPro" id="IPR016135">
    <property type="entry name" value="UBQ-conjugating_enzyme/RWD"/>
</dbReference>
<protein>
    <submittedName>
        <fullName evidence="5">(E3-independent) E2 ubiquitin-conjugating enzyme</fullName>
    </submittedName>
</protein>
<sequence length="874" mass="95537">MVRQETSQAGDASLGPYGIPTRGGGPHSTAQRLAYTATADALTNCYGSYHGSTAIARLTHIACRCDSICSTCICFICSICSANPSRLSRRKRTRRGLSLKTHVMKKRKLKRSRPCRQPTYETRSFAPGDTLVVETVKTVSWVTVVWQDGSVEEDIPSVSLHPSHHLDEHEFFPGDYVVEQKTEVGPAEYGVVQHVDHAGRTALVNWYQIYLFGSDASPQLLRQTEASVYDLSDHPDFRYRPGTVVVSVSPKNRVITDTDGEESRESGGGDGASGQPVMVKVWWANGTTSNCYPQDLFRVGEYDSDEGELWDNHDSADSTESQWETQSEESMVAGDEPNSEQAETPLNERLKPRLAAIIEKIRVTMSRLEEIFTQNSALQSPLIMRQLLDIYKNSRLVVDLCLDKLMDTTFFDESHFGGLVSQIRERSKAFAAQRESAASCRLADGGDTSGDSANQPATGASVPGGASALVECGEFCTMVKAQLLLAYEEVVRRYGISLNSTSVALESATSPAGDDSGINGDLRTEDGTEETEPASADHPKEPSTPGPTTASGDSAPHVQEFTTLPTVPDGHKFKVSLFQPVGVDSHTFMKAVRREIRLLTRSLPDGIIVKGYEERMDLYSVMITGPRRTPYEDGLFFFEVQLSPEYPRTPPVFHYISYCSDRLNPNLYEDGKVCVSLLGTWGGRGSEVWSSSSSLMQVLVSIQGLILVAEPYYNEAGYEKQRGSQQGAENSRLYNEMVILKLVQSLTAILRNAPSVFEEEVAEHMRTRAHKLIARLRHWLSVSEAATAAGGATPTTDGAAPSEFDRPDFPLLPASRGFGITLRKTLQTFEKALEECGVEDTTPANDKSTTPSTAPAAPAGASTSNPTTTDNPTS</sequence>